<dbReference type="Pfam" id="PF03118">
    <property type="entry name" value="RNA_pol_A_CTD"/>
    <property type="match status" value="1"/>
</dbReference>
<proteinExistence type="inferred from homology"/>
<accession>A0A9D2GUL1</accession>
<organism evidence="13 14">
    <name type="scientific">Candidatus Mucispirillum faecigallinarum</name>
    <dbReference type="NCBI Taxonomy" id="2838699"/>
    <lineage>
        <taxon>Bacteria</taxon>
        <taxon>Pseudomonadati</taxon>
        <taxon>Deferribacterota</taxon>
        <taxon>Deferribacteres</taxon>
        <taxon>Deferribacterales</taxon>
        <taxon>Mucispirillaceae</taxon>
        <taxon>Mucispirillum</taxon>
    </lineage>
</organism>
<keyword evidence="4 11" id="KW-0240">DNA-directed RNA polymerase</keyword>
<feature type="region of interest" description="Alpha C-terminal domain (alpha-CTD)" evidence="11">
    <location>
        <begin position="253"/>
        <end position="335"/>
    </location>
</feature>
<dbReference type="Gene3D" id="2.170.120.12">
    <property type="entry name" value="DNA-directed RNA polymerase, insert domain"/>
    <property type="match status" value="1"/>
</dbReference>
<dbReference type="EMBL" id="DXAQ01000089">
    <property type="protein sequence ID" value="HIZ89439.1"/>
    <property type="molecule type" value="Genomic_DNA"/>
</dbReference>
<dbReference type="InterPro" id="IPR011262">
    <property type="entry name" value="DNA-dir_RNA_pol_insert"/>
</dbReference>
<evidence type="ECO:0000256" key="9">
    <source>
        <dbReference type="ARBA" id="ARBA00033070"/>
    </source>
</evidence>
<dbReference type="Proteomes" id="UP000824176">
    <property type="component" value="Unassembled WGS sequence"/>
</dbReference>
<dbReference type="SUPFAM" id="SSF55257">
    <property type="entry name" value="RBP11-like subunits of RNA polymerase"/>
    <property type="match status" value="1"/>
</dbReference>
<evidence type="ECO:0000313" key="14">
    <source>
        <dbReference type="Proteomes" id="UP000824176"/>
    </source>
</evidence>
<gene>
    <name evidence="11" type="primary">rpoA</name>
    <name evidence="13" type="ORF">H9804_05805</name>
</gene>
<reference evidence="13" key="2">
    <citation type="submission" date="2021-04" db="EMBL/GenBank/DDBJ databases">
        <authorList>
            <person name="Gilroy R."/>
        </authorList>
    </citation>
    <scope>NUCLEOTIDE SEQUENCE</scope>
    <source>
        <strain evidence="13">ChiW4-1371</strain>
    </source>
</reference>
<name>A0A9D2GUL1_9BACT</name>
<keyword evidence="6 11" id="KW-0548">Nucleotidyltransferase</keyword>
<evidence type="ECO:0000256" key="8">
    <source>
        <dbReference type="ARBA" id="ARBA00032524"/>
    </source>
</evidence>
<keyword evidence="7 11" id="KW-0804">Transcription</keyword>
<evidence type="ECO:0000256" key="3">
    <source>
        <dbReference type="ARBA" id="ARBA00015972"/>
    </source>
</evidence>
<comment type="caution">
    <text evidence="13">The sequence shown here is derived from an EMBL/GenBank/DDBJ whole genome shotgun (WGS) entry which is preliminary data.</text>
</comment>
<evidence type="ECO:0000256" key="4">
    <source>
        <dbReference type="ARBA" id="ARBA00022478"/>
    </source>
</evidence>
<dbReference type="NCBIfam" id="NF003513">
    <property type="entry name" value="PRK05182.1-2"/>
    <property type="match status" value="1"/>
</dbReference>
<dbReference type="GO" id="GO:0000428">
    <property type="term" value="C:DNA-directed RNA polymerase complex"/>
    <property type="evidence" value="ECO:0007669"/>
    <property type="project" value="UniProtKB-KW"/>
</dbReference>
<dbReference type="GO" id="GO:0006351">
    <property type="term" value="P:DNA-templated transcription"/>
    <property type="evidence" value="ECO:0007669"/>
    <property type="project" value="UniProtKB-UniRule"/>
</dbReference>
<dbReference type="InterPro" id="IPR011260">
    <property type="entry name" value="RNAP_asu_C"/>
</dbReference>
<dbReference type="SMART" id="SM00662">
    <property type="entry name" value="RPOLD"/>
    <property type="match status" value="1"/>
</dbReference>
<dbReference type="Pfam" id="PF01000">
    <property type="entry name" value="RNA_pol_A_bac"/>
    <property type="match status" value="1"/>
</dbReference>
<evidence type="ECO:0000256" key="10">
    <source>
        <dbReference type="ARBA" id="ARBA00048552"/>
    </source>
</evidence>
<sequence>MIMMNFRNLIKPKSIEPVGQVSSTYGKFIIEPYEKGFGTTIGNALRRVMLSSIEGTAVVGVRISGVTNEFSTVPGVIEDVVEILLNIKDLTLCSSIPEQTKVFIKKKGKGPVTAGDIQSDGTVEVLDPDQHILTISDDNLELYMEFIVERGIGYVPSGEFEDKFNNEIDIMPIDAIFTPIKRVNYHVENARVGQSTDYDKLILEIETDGSVRPEEAMAFAAKIVKDYMTQFINFEEKEEEEADVEENRGNSQILEMLDNSIEELELSVRAYNCLKNANIKTLHELCSKTDGEMLKTKNFGRKSLEEIKKVLSDLGLSLGMDLESLGYKKKDTEVE</sequence>
<dbReference type="FunFam" id="2.170.120.12:FF:000001">
    <property type="entry name" value="DNA-directed RNA polymerase subunit alpha"/>
    <property type="match status" value="1"/>
</dbReference>
<dbReference type="GO" id="GO:0003677">
    <property type="term" value="F:DNA binding"/>
    <property type="evidence" value="ECO:0007669"/>
    <property type="project" value="UniProtKB-UniRule"/>
</dbReference>
<evidence type="ECO:0000256" key="7">
    <source>
        <dbReference type="ARBA" id="ARBA00023163"/>
    </source>
</evidence>
<dbReference type="Gene3D" id="3.30.1360.10">
    <property type="entry name" value="RNA polymerase, RBP11-like subunit"/>
    <property type="match status" value="1"/>
</dbReference>
<dbReference type="InterPro" id="IPR036603">
    <property type="entry name" value="RBP11-like"/>
</dbReference>
<comment type="domain">
    <text evidence="11">The N-terminal domain is essential for RNAP assembly and basal transcription, whereas the C-terminal domain is involved in interaction with transcriptional regulators and with upstream promoter elements.</text>
</comment>
<protein>
    <recommendedName>
        <fullName evidence="3 11">DNA-directed RNA polymerase subunit alpha</fullName>
        <shortName evidence="11">RNAP subunit alpha</shortName>
        <ecNumber evidence="2 11">2.7.7.6</ecNumber>
    </recommendedName>
    <alternativeName>
        <fullName evidence="9 11">RNA polymerase subunit alpha</fullName>
    </alternativeName>
    <alternativeName>
        <fullName evidence="8 11">Transcriptase subunit alpha</fullName>
    </alternativeName>
</protein>
<evidence type="ECO:0000256" key="2">
    <source>
        <dbReference type="ARBA" id="ARBA00012418"/>
    </source>
</evidence>
<dbReference type="InterPro" id="IPR011263">
    <property type="entry name" value="DNA-dir_RNA_pol_RpoA/D/Rpb3"/>
</dbReference>
<dbReference type="InterPro" id="IPR036643">
    <property type="entry name" value="RNApol_insert_sf"/>
</dbReference>
<feature type="domain" description="DNA-directed RNA polymerase RpoA/D/Rpb3-type" evidence="12">
    <location>
        <begin position="25"/>
        <end position="234"/>
    </location>
</feature>
<dbReference type="Gene3D" id="1.10.150.20">
    <property type="entry name" value="5' to 3' exonuclease, C-terminal subdomain"/>
    <property type="match status" value="1"/>
</dbReference>
<dbReference type="HAMAP" id="MF_00059">
    <property type="entry name" value="RNApol_bact_RpoA"/>
    <property type="match status" value="1"/>
</dbReference>
<dbReference type="InterPro" id="IPR011773">
    <property type="entry name" value="DNA-dir_RpoA"/>
</dbReference>
<dbReference type="GO" id="GO:0003899">
    <property type="term" value="F:DNA-directed RNA polymerase activity"/>
    <property type="evidence" value="ECO:0007669"/>
    <property type="project" value="UniProtKB-UniRule"/>
</dbReference>
<dbReference type="CDD" id="cd06928">
    <property type="entry name" value="RNAP_alpha_NTD"/>
    <property type="match status" value="1"/>
</dbReference>
<dbReference type="EC" id="2.7.7.6" evidence="2 11"/>
<evidence type="ECO:0000256" key="1">
    <source>
        <dbReference type="ARBA" id="ARBA00007123"/>
    </source>
</evidence>
<dbReference type="NCBIfam" id="NF003519">
    <property type="entry name" value="PRK05182.2-5"/>
    <property type="match status" value="1"/>
</dbReference>
<comment type="catalytic activity">
    <reaction evidence="10 11">
        <text>RNA(n) + a ribonucleoside 5'-triphosphate = RNA(n+1) + diphosphate</text>
        <dbReference type="Rhea" id="RHEA:21248"/>
        <dbReference type="Rhea" id="RHEA-COMP:14527"/>
        <dbReference type="Rhea" id="RHEA-COMP:17342"/>
        <dbReference type="ChEBI" id="CHEBI:33019"/>
        <dbReference type="ChEBI" id="CHEBI:61557"/>
        <dbReference type="ChEBI" id="CHEBI:140395"/>
        <dbReference type="EC" id="2.7.7.6"/>
    </reaction>
</comment>
<evidence type="ECO:0000313" key="13">
    <source>
        <dbReference type="EMBL" id="HIZ89439.1"/>
    </source>
</evidence>
<evidence type="ECO:0000256" key="11">
    <source>
        <dbReference type="HAMAP-Rule" id="MF_00059"/>
    </source>
</evidence>
<feature type="region of interest" description="Alpha N-terminal domain (alpha-NTD)" evidence="11">
    <location>
        <begin position="1"/>
        <end position="235"/>
    </location>
</feature>
<dbReference type="AlphaFoldDB" id="A0A9D2GUL1"/>
<dbReference type="NCBIfam" id="TIGR02027">
    <property type="entry name" value="rpoA"/>
    <property type="match status" value="1"/>
</dbReference>
<dbReference type="Pfam" id="PF01193">
    <property type="entry name" value="RNA_pol_L"/>
    <property type="match status" value="1"/>
</dbReference>
<comment type="function">
    <text evidence="11">DNA-dependent RNA polymerase catalyzes the transcription of DNA into RNA using the four ribonucleoside triphosphates as substrates.</text>
</comment>
<keyword evidence="5 11" id="KW-0808">Transferase</keyword>
<dbReference type="GO" id="GO:0005737">
    <property type="term" value="C:cytoplasm"/>
    <property type="evidence" value="ECO:0007669"/>
    <property type="project" value="UniProtKB-ARBA"/>
</dbReference>
<evidence type="ECO:0000256" key="6">
    <source>
        <dbReference type="ARBA" id="ARBA00022695"/>
    </source>
</evidence>
<dbReference type="SUPFAM" id="SSF56553">
    <property type="entry name" value="Insert subdomain of RNA polymerase alpha subunit"/>
    <property type="match status" value="1"/>
</dbReference>
<evidence type="ECO:0000256" key="5">
    <source>
        <dbReference type="ARBA" id="ARBA00022679"/>
    </source>
</evidence>
<evidence type="ECO:0000259" key="12">
    <source>
        <dbReference type="SMART" id="SM00662"/>
    </source>
</evidence>
<dbReference type="GO" id="GO:0046983">
    <property type="term" value="F:protein dimerization activity"/>
    <property type="evidence" value="ECO:0007669"/>
    <property type="project" value="InterPro"/>
</dbReference>
<dbReference type="SUPFAM" id="SSF47789">
    <property type="entry name" value="C-terminal domain of RNA polymerase alpha subunit"/>
    <property type="match status" value="1"/>
</dbReference>
<comment type="subunit">
    <text evidence="11">Homodimer. The RNAP catalytic core consists of 2 alpha, 1 beta, 1 beta' and 1 omega subunit. When a sigma factor is associated with the core the holoenzyme is formed, which can initiate transcription.</text>
</comment>
<reference evidence="13" key="1">
    <citation type="journal article" date="2021" name="PeerJ">
        <title>Extensive microbial diversity within the chicken gut microbiome revealed by metagenomics and culture.</title>
        <authorList>
            <person name="Gilroy R."/>
            <person name="Ravi A."/>
            <person name="Getino M."/>
            <person name="Pursley I."/>
            <person name="Horton D.L."/>
            <person name="Alikhan N.F."/>
            <person name="Baker D."/>
            <person name="Gharbi K."/>
            <person name="Hall N."/>
            <person name="Watson M."/>
            <person name="Adriaenssens E.M."/>
            <person name="Foster-Nyarko E."/>
            <person name="Jarju S."/>
            <person name="Secka A."/>
            <person name="Antonio M."/>
            <person name="Oren A."/>
            <person name="Chaudhuri R.R."/>
            <person name="La Ragione R."/>
            <person name="Hildebrand F."/>
            <person name="Pallen M.J."/>
        </authorList>
    </citation>
    <scope>NUCLEOTIDE SEQUENCE</scope>
    <source>
        <strain evidence="13">ChiW4-1371</strain>
    </source>
</reference>
<comment type="similarity">
    <text evidence="1 11">Belongs to the RNA polymerase alpha chain family.</text>
</comment>